<evidence type="ECO:0000256" key="1">
    <source>
        <dbReference type="SAM" id="SignalP"/>
    </source>
</evidence>
<feature type="signal peptide" evidence="1">
    <location>
        <begin position="1"/>
        <end position="21"/>
    </location>
</feature>
<gene>
    <name evidence="2" type="ORF">N5W20_03640</name>
</gene>
<reference evidence="2" key="1">
    <citation type="submission" date="2022-10" db="EMBL/GenBank/DDBJ databases">
        <title>Candidatus Kirkpatrella diaphorinas gen. nov., sp. nov., an uncultured endosymbiont identified in a population of Diaphorina citri from Hawaii.</title>
        <authorList>
            <person name="Henry E.M."/>
            <person name="Carlson C.R."/>
            <person name="Kuo Y.-W."/>
        </authorList>
    </citation>
    <scope>NUCLEOTIDE SEQUENCE</scope>
    <source>
        <strain evidence="2">CADCRV1</strain>
    </source>
</reference>
<evidence type="ECO:0000313" key="2">
    <source>
        <dbReference type="EMBL" id="UYH51959.1"/>
    </source>
</evidence>
<evidence type="ECO:0008006" key="4">
    <source>
        <dbReference type="Google" id="ProtNLM"/>
    </source>
</evidence>
<dbReference type="Proteomes" id="UP001163831">
    <property type="component" value="Chromosome"/>
</dbReference>
<protein>
    <recommendedName>
        <fullName evidence="4">Pertussis toxin subunit 1</fullName>
    </recommendedName>
</protein>
<keyword evidence="3" id="KW-1185">Reference proteome</keyword>
<organism evidence="2 3">
    <name type="scientific">Candidatus Kirkpatrickella diaphorinae</name>
    <dbReference type="NCBI Taxonomy" id="2984322"/>
    <lineage>
        <taxon>Bacteria</taxon>
        <taxon>Pseudomonadati</taxon>
        <taxon>Pseudomonadota</taxon>
        <taxon>Alphaproteobacteria</taxon>
        <taxon>Acetobacterales</taxon>
        <taxon>Acetobacteraceae</taxon>
        <taxon>Candidatus Kirkpatrickella</taxon>
    </lineage>
</organism>
<keyword evidence="1" id="KW-0732">Signal</keyword>
<sequence>MKFLVASLFVASSFFTSVSYAITPPDWVYKVAMGDPIQKFSEGWVTMGIDRDLMRYLTWSSVRDESTYYICSNEFLDDLEPVIEEIARNHPDQIVYVYQIRPTDNFHNLEESVRFARDALPPGEAREALHQAWLATRHWAHGSWPATAAISGAQIFGATPYNWVDGRLRQGRFISNPGYLYALPEASNGPMPVRNATVEEAVVAEDPHGVGFIPGAIVPDGCNAQPRCLSATPSTSCLPLKSVPLHTLHSRMIAKMIAAGILTGTRSAQLWTVPGHDEL</sequence>
<name>A0ABY6GL10_9PROT</name>
<dbReference type="EMBL" id="CP107052">
    <property type="protein sequence ID" value="UYH51959.1"/>
    <property type="molecule type" value="Genomic_DNA"/>
</dbReference>
<accession>A0ABY6GL10</accession>
<dbReference type="RefSeq" id="WP_319807554.1">
    <property type="nucleotide sequence ID" value="NZ_CP107052.1"/>
</dbReference>
<dbReference type="Gene3D" id="3.90.210.10">
    <property type="entry name" value="Heat-Labile Enterotoxin, subunit A"/>
    <property type="match status" value="1"/>
</dbReference>
<dbReference type="SUPFAM" id="SSF56399">
    <property type="entry name" value="ADP-ribosylation"/>
    <property type="match status" value="1"/>
</dbReference>
<feature type="chain" id="PRO_5046997989" description="Pertussis toxin subunit 1" evidence="1">
    <location>
        <begin position="22"/>
        <end position="279"/>
    </location>
</feature>
<proteinExistence type="predicted"/>
<evidence type="ECO:0000313" key="3">
    <source>
        <dbReference type="Proteomes" id="UP001163831"/>
    </source>
</evidence>